<name>A0A240UMC4_9GAMM</name>
<keyword evidence="2 5" id="KW-0812">Transmembrane</keyword>
<evidence type="ECO:0000256" key="2">
    <source>
        <dbReference type="ARBA" id="ARBA00022692"/>
    </source>
</evidence>
<accession>A0A240UMC4</accession>
<evidence type="ECO:0000256" key="1">
    <source>
        <dbReference type="ARBA" id="ARBA00022475"/>
    </source>
</evidence>
<proteinExistence type="predicted"/>
<evidence type="ECO:0000313" key="6">
    <source>
        <dbReference type="EMBL" id="ART62641.1"/>
    </source>
</evidence>
<reference evidence="6 7" key="1">
    <citation type="submission" date="2017-05" db="EMBL/GenBank/DDBJ databases">
        <authorList>
            <person name="Song R."/>
            <person name="Chenine A.L."/>
            <person name="Ruprecht R.M."/>
        </authorList>
    </citation>
    <scope>NUCLEOTIDE SEQUENCE [LARGE SCALE GENOMIC DNA]</scope>
    <source>
        <strain evidence="6">SW32</strain>
    </source>
</reference>
<evidence type="ECO:0000256" key="4">
    <source>
        <dbReference type="ARBA" id="ARBA00023136"/>
    </source>
</evidence>
<feature type="transmembrane region" description="Helical" evidence="5">
    <location>
        <begin position="47"/>
        <end position="73"/>
    </location>
</feature>
<dbReference type="Proteomes" id="UP000194457">
    <property type="component" value="Chromosome"/>
</dbReference>
<dbReference type="Pfam" id="PF07869">
    <property type="entry name" value="DUF1656"/>
    <property type="match status" value="1"/>
</dbReference>
<dbReference type="AlphaFoldDB" id="A0A240UMC4"/>
<keyword evidence="4 5" id="KW-0472">Membrane</keyword>
<keyword evidence="1" id="KW-1003">Cell membrane</keyword>
<feature type="transmembrane region" description="Helical" evidence="5">
    <location>
        <begin position="12"/>
        <end position="35"/>
    </location>
</feature>
<protein>
    <recommendedName>
        <fullName evidence="8">DUF1656 domain-containing protein</fullName>
    </recommendedName>
</protein>
<evidence type="ECO:0000256" key="5">
    <source>
        <dbReference type="SAM" id="Phobius"/>
    </source>
</evidence>
<evidence type="ECO:0000256" key="3">
    <source>
        <dbReference type="ARBA" id="ARBA00022989"/>
    </source>
</evidence>
<sequence length="79" mass="9184">MNKEPWMLDEWSFLGFLTPPLFLPVFLALLLFWGVRRVMSYFALYRFFWQPVLADIAIFTLLLWAVLMLSGALPAGGRT</sequence>
<dbReference type="InterPro" id="IPR012451">
    <property type="entry name" value="DUF1656"/>
</dbReference>
<organism evidence="6 7">
    <name type="scientific">Kushneria marisflavi</name>
    <dbReference type="NCBI Taxonomy" id="157779"/>
    <lineage>
        <taxon>Bacteria</taxon>
        <taxon>Pseudomonadati</taxon>
        <taxon>Pseudomonadota</taxon>
        <taxon>Gammaproteobacteria</taxon>
        <taxon>Oceanospirillales</taxon>
        <taxon>Halomonadaceae</taxon>
        <taxon>Kushneria</taxon>
    </lineage>
</organism>
<evidence type="ECO:0000313" key="7">
    <source>
        <dbReference type="Proteomes" id="UP000194457"/>
    </source>
</evidence>
<keyword evidence="7" id="KW-1185">Reference proteome</keyword>
<evidence type="ECO:0008006" key="8">
    <source>
        <dbReference type="Google" id="ProtNLM"/>
    </source>
</evidence>
<dbReference type="EMBL" id="CP021358">
    <property type="protein sequence ID" value="ART62641.1"/>
    <property type="molecule type" value="Genomic_DNA"/>
</dbReference>
<dbReference type="KEGG" id="kma:B9H00_05900"/>
<gene>
    <name evidence="6" type="ORF">B9H00_05900</name>
</gene>
<keyword evidence="3 5" id="KW-1133">Transmembrane helix</keyword>